<keyword evidence="2" id="KW-0812">Transmembrane</keyword>
<proteinExistence type="predicted"/>
<dbReference type="EMBL" id="MSKJ01000033">
    <property type="protein sequence ID" value="OLO43111.1"/>
    <property type="molecule type" value="Genomic_DNA"/>
</dbReference>
<feature type="transmembrane region" description="Helical" evidence="2">
    <location>
        <begin position="159"/>
        <end position="180"/>
    </location>
</feature>
<evidence type="ECO:0000313" key="3">
    <source>
        <dbReference type="EMBL" id="OLO43111.1"/>
    </source>
</evidence>
<evidence type="ECO:0000256" key="1">
    <source>
        <dbReference type="SAM" id="MobiDB-lite"/>
    </source>
</evidence>
<name>A0A1Q8V4S7_9ACTO</name>
<feature type="region of interest" description="Disordered" evidence="1">
    <location>
        <begin position="53"/>
        <end position="77"/>
    </location>
</feature>
<feature type="transmembrane region" description="Helical" evidence="2">
    <location>
        <begin position="234"/>
        <end position="257"/>
    </location>
</feature>
<feature type="region of interest" description="Disordered" evidence="1">
    <location>
        <begin position="1"/>
        <end position="38"/>
    </location>
</feature>
<feature type="compositionally biased region" description="Gly residues" evidence="1">
    <location>
        <begin position="344"/>
        <end position="362"/>
    </location>
</feature>
<protein>
    <submittedName>
        <fullName evidence="3">Uncharacterized protein</fullName>
    </submittedName>
</protein>
<feature type="region of interest" description="Disordered" evidence="1">
    <location>
        <begin position="310"/>
        <end position="362"/>
    </location>
</feature>
<evidence type="ECO:0000256" key="2">
    <source>
        <dbReference type="SAM" id="Phobius"/>
    </source>
</evidence>
<accession>A0A1Q8V4S7</accession>
<dbReference type="Proteomes" id="UP000186857">
    <property type="component" value="Unassembled WGS sequence"/>
</dbReference>
<keyword evidence="2" id="KW-0472">Membrane</keyword>
<feature type="compositionally biased region" description="Polar residues" evidence="1">
    <location>
        <begin position="68"/>
        <end position="77"/>
    </location>
</feature>
<feature type="compositionally biased region" description="Low complexity" evidence="1">
    <location>
        <begin position="320"/>
        <end position="343"/>
    </location>
</feature>
<comment type="caution">
    <text evidence="3">The sequence shown here is derived from an EMBL/GenBank/DDBJ whole genome shotgun (WGS) entry which is preliminary data.</text>
</comment>
<dbReference type="RefSeq" id="WP_075377530.1">
    <property type="nucleotide sequence ID" value="NZ_MSKJ01000033.1"/>
</dbReference>
<sequence>MSRPLSRGPQFDDDAEVDAAVDRADRDDHIDRGRPTERIDLDQMEAQPGVTEAIAMPPGGEGWGYLPPSTSTPQLAASPDQRSQYTQVLQPMPAAPQTMAMPTQAVYPAEPVQQVQPVYVNPEPARPMASEVPVQATWSEPEPEPPVELPRPPERRRTAALPVGTIMVLAASGALGWGTYTLLTTLHVFEIISTQSWTPNWGAVGAVGGGALLAFIAFFVACTALVRAKPKAPAALLVLAALFLPLVATGAGIYYGAGVLKKQTMAEAESFSGQIKIGNVDQALKTLQSGVSFPGRDDLVSILNTVKEKAAEQGVAPQETDSQGTDQSGDQQDGSQDGSQDGAGQEGGDGQQGDNGSAGGEG</sequence>
<keyword evidence="2" id="KW-1133">Transmembrane helix</keyword>
<organism evidence="3 4">
    <name type="scientific">Actinomyces oris</name>
    <dbReference type="NCBI Taxonomy" id="544580"/>
    <lineage>
        <taxon>Bacteria</taxon>
        <taxon>Bacillati</taxon>
        <taxon>Actinomycetota</taxon>
        <taxon>Actinomycetes</taxon>
        <taxon>Actinomycetales</taxon>
        <taxon>Actinomycetaceae</taxon>
        <taxon>Actinomyces</taxon>
    </lineage>
</organism>
<dbReference type="OrthoDB" id="3261014at2"/>
<gene>
    <name evidence="3" type="ORF">BKH29_11780</name>
</gene>
<dbReference type="AlphaFoldDB" id="A0A1Q8V4S7"/>
<feature type="transmembrane region" description="Helical" evidence="2">
    <location>
        <begin position="200"/>
        <end position="222"/>
    </location>
</feature>
<feature type="compositionally biased region" description="Basic and acidic residues" evidence="1">
    <location>
        <begin position="20"/>
        <end position="38"/>
    </location>
</feature>
<evidence type="ECO:0000313" key="4">
    <source>
        <dbReference type="Proteomes" id="UP000186857"/>
    </source>
</evidence>
<reference evidence="3 4" key="1">
    <citation type="submission" date="2016-12" db="EMBL/GenBank/DDBJ databases">
        <title>Genomic Comparison of strains in the 'Actinomyces naeslundii' Group.</title>
        <authorList>
            <person name="Mughal S.R."/>
            <person name="Do T."/>
            <person name="Gilbert S.C."/>
            <person name="Witherden E.A."/>
            <person name="Didelot X."/>
            <person name="Beighton D."/>
        </authorList>
    </citation>
    <scope>NUCLEOTIDE SEQUENCE [LARGE SCALE GENOMIC DNA]</scope>
    <source>
        <strain evidence="3 4">CCUG 33920</strain>
    </source>
</reference>